<comment type="similarity">
    <text evidence="2 6">Belongs to the cytochrome c oxidase subunit 3 family.</text>
</comment>
<sequence length="210" mass="22398">MNQTGFLRLGRDDPGDGPAGRHGAPAALGTGVFIGVASVLFLLFLAAYTMRMSAPDWRAIRLPWQVWLSTALLAAGSLAMADAARAARAGRARPARLAWCLGGLAAVLFIASQLWGWHALQGRQVSVAGNPAGSFFYLLTAMHGLHVLGGVAAWLLVTLRRGSGRGDAGAALRMALCARYWHFLLALWLVLLVVLRWLTPEVVRFLCGGA</sequence>
<keyword evidence="4 7" id="KW-1133">Transmembrane helix</keyword>
<feature type="domain" description="Heme-copper oxidase subunit III family profile" evidence="8">
    <location>
        <begin position="28"/>
        <end position="200"/>
    </location>
</feature>
<dbReference type="InterPro" id="IPR000298">
    <property type="entry name" value="Cyt_c_oxidase-like_su3"/>
</dbReference>
<evidence type="ECO:0000256" key="3">
    <source>
        <dbReference type="ARBA" id="ARBA00022692"/>
    </source>
</evidence>
<evidence type="ECO:0000256" key="5">
    <source>
        <dbReference type="ARBA" id="ARBA00023136"/>
    </source>
</evidence>
<keyword evidence="3 6" id="KW-0812">Transmembrane</keyword>
<evidence type="ECO:0000313" key="9">
    <source>
        <dbReference type="EMBL" id="AOZ10271.1"/>
    </source>
</evidence>
<comment type="subcellular location">
    <subcellularLocation>
        <location evidence="6">Cell membrane</location>
        <topology evidence="6">Multi-pass membrane protein</topology>
    </subcellularLocation>
    <subcellularLocation>
        <location evidence="1">Membrane</location>
        <topology evidence="1">Multi-pass membrane protein</topology>
    </subcellularLocation>
</comment>
<dbReference type="InterPro" id="IPR024791">
    <property type="entry name" value="Cyt_c/ubiquinol_Oxase_su3"/>
</dbReference>
<proteinExistence type="inferred from homology"/>
<dbReference type="Pfam" id="PF00510">
    <property type="entry name" value="COX3"/>
    <property type="match status" value="1"/>
</dbReference>
<keyword evidence="5 7" id="KW-0472">Membrane</keyword>
<dbReference type="PROSITE" id="PS50253">
    <property type="entry name" value="COX3"/>
    <property type="match status" value="1"/>
</dbReference>
<reference evidence="9 10" key="1">
    <citation type="submission" date="2016-10" db="EMBL/GenBank/DDBJ databases">
        <title>Complete genome sequences of three Cupriavidus strains isolated from various Malaysian environments.</title>
        <authorList>
            <person name="Abdullah A.A.-A."/>
            <person name="Shafie N.A.H."/>
            <person name="Lau N.S."/>
        </authorList>
    </citation>
    <scope>NUCLEOTIDE SEQUENCE [LARGE SCALE GENOMIC DNA]</scope>
    <source>
        <strain evidence="9 10">USMAA1020</strain>
    </source>
</reference>
<dbReference type="SUPFAM" id="SSF81452">
    <property type="entry name" value="Cytochrome c oxidase subunit III-like"/>
    <property type="match status" value="1"/>
</dbReference>
<keyword evidence="10" id="KW-1185">Reference proteome</keyword>
<evidence type="ECO:0000256" key="1">
    <source>
        <dbReference type="ARBA" id="ARBA00004141"/>
    </source>
</evidence>
<evidence type="ECO:0000256" key="6">
    <source>
        <dbReference type="RuleBase" id="RU003376"/>
    </source>
</evidence>
<evidence type="ECO:0000259" key="8">
    <source>
        <dbReference type="PROSITE" id="PS50253"/>
    </source>
</evidence>
<dbReference type="InterPro" id="IPR035973">
    <property type="entry name" value="Cyt_c_oxidase_su3-like_sf"/>
</dbReference>
<evidence type="ECO:0000256" key="4">
    <source>
        <dbReference type="ARBA" id="ARBA00022989"/>
    </source>
</evidence>
<feature type="transmembrane region" description="Helical" evidence="7">
    <location>
        <begin position="26"/>
        <end position="50"/>
    </location>
</feature>
<feature type="transmembrane region" description="Helical" evidence="7">
    <location>
        <begin position="135"/>
        <end position="159"/>
    </location>
</feature>
<dbReference type="PANTHER" id="PTHR11403:SF10">
    <property type="entry name" value="CYTOCHROME C OXIDASE"/>
    <property type="match status" value="1"/>
</dbReference>
<gene>
    <name evidence="9" type="ORF">BKK80_32210</name>
</gene>
<dbReference type="PANTHER" id="PTHR11403">
    <property type="entry name" value="CYTOCHROME C OXIDASE SUBUNIT III"/>
    <property type="match status" value="1"/>
</dbReference>
<feature type="transmembrane region" description="Helical" evidence="7">
    <location>
        <begin position="180"/>
        <end position="198"/>
    </location>
</feature>
<feature type="transmembrane region" description="Helical" evidence="7">
    <location>
        <begin position="96"/>
        <end position="115"/>
    </location>
</feature>
<accession>A0ABM6FEJ8</accession>
<organism evidence="9 10">
    <name type="scientific">Cupriavidus malaysiensis</name>
    <dbReference type="NCBI Taxonomy" id="367825"/>
    <lineage>
        <taxon>Bacteria</taxon>
        <taxon>Pseudomonadati</taxon>
        <taxon>Pseudomonadota</taxon>
        <taxon>Betaproteobacteria</taxon>
        <taxon>Burkholderiales</taxon>
        <taxon>Burkholderiaceae</taxon>
        <taxon>Cupriavidus</taxon>
    </lineage>
</organism>
<name>A0ABM6FEJ8_9BURK</name>
<dbReference type="Proteomes" id="UP000177515">
    <property type="component" value="Chromosome 2"/>
</dbReference>
<dbReference type="RefSeq" id="WP_071018331.1">
    <property type="nucleotide sequence ID" value="NZ_CP017755.1"/>
</dbReference>
<evidence type="ECO:0000256" key="7">
    <source>
        <dbReference type="SAM" id="Phobius"/>
    </source>
</evidence>
<evidence type="ECO:0000256" key="2">
    <source>
        <dbReference type="ARBA" id="ARBA00010581"/>
    </source>
</evidence>
<evidence type="ECO:0000313" key="10">
    <source>
        <dbReference type="Proteomes" id="UP000177515"/>
    </source>
</evidence>
<protein>
    <submittedName>
        <fullName evidence="9">Bb3-type cytochrome oxidase subunit III</fullName>
    </submittedName>
</protein>
<dbReference type="InterPro" id="IPR013833">
    <property type="entry name" value="Cyt_c_oxidase_su3_a-hlx"/>
</dbReference>
<dbReference type="Gene3D" id="1.20.120.80">
    <property type="entry name" value="Cytochrome c oxidase, subunit III, four-helix bundle"/>
    <property type="match status" value="1"/>
</dbReference>
<dbReference type="EMBL" id="CP017755">
    <property type="protein sequence ID" value="AOZ10271.1"/>
    <property type="molecule type" value="Genomic_DNA"/>
</dbReference>